<keyword evidence="1" id="KW-1133">Transmembrane helix</keyword>
<evidence type="ECO:0000313" key="2">
    <source>
        <dbReference type="EMBL" id="OEU17583.1"/>
    </source>
</evidence>
<evidence type="ECO:0000313" key="3">
    <source>
        <dbReference type="Proteomes" id="UP000095751"/>
    </source>
</evidence>
<dbReference type="AlphaFoldDB" id="A0A1E7FIH9"/>
<reference evidence="2 3" key="1">
    <citation type="submission" date="2016-09" db="EMBL/GenBank/DDBJ databases">
        <title>Extensive genetic diversity and differential bi-allelic expression allows diatom success in the polar Southern Ocean.</title>
        <authorList>
            <consortium name="DOE Joint Genome Institute"/>
            <person name="Mock T."/>
            <person name="Otillar R.P."/>
            <person name="Strauss J."/>
            <person name="Dupont C."/>
            <person name="Frickenhaus S."/>
            <person name="Maumus F."/>
            <person name="Mcmullan M."/>
            <person name="Sanges R."/>
            <person name="Schmutz J."/>
            <person name="Toseland A."/>
            <person name="Valas R."/>
            <person name="Veluchamy A."/>
            <person name="Ward B.J."/>
            <person name="Allen A."/>
            <person name="Barry K."/>
            <person name="Falciatore A."/>
            <person name="Ferrante M."/>
            <person name="Fortunato A.E."/>
            <person name="Gloeckner G."/>
            <person name="Gruber A."/>
            <person name="Hipkin R."/>
            <person name="Janech M."/>
            <person name="Kroth P."/>
            <person name="Leese F."/>
            <person name="Lindquist E."/>
            <person name="Lyon B.R."/>
            <person name="Martin J."/>
            <person name="Mayer C."/>
            <person name="Parker M."/>
            <person name="Quesneville H."/>
            <person name="Raymond J."/>
            <person name="Uhlig C."/>
            <person name="Valentin K.U."/>
            <person name="Worden A.Z."/>
            <person name="Armbrust E.V."/>
            <person name="Bowler C."/>
            <person name="Green B."/>
            <person name="Moulton V."/>
            <person name="Van Oosterhout C."/>
            <person name="Grigoriev I."/>
        </authorList>
    </citation>
    <scope>NUCLEOTIDE SEQUENCE [LARGE SCALE GENOMIC DNA]</scope>
    <source>
        <strain evidence="2 3">CCMP1102</strain>
    </source>
</reference>
<accession>A0A1E7FIH9</accession>
<protein>
    <submittedName>
        <fullName evidence="2">Uncharacterized protein</fullName>
    </submittedName>
</protein>
<dbReference type="EMBL" id="KV784357">
    <property type="protein sequence ID" value="OEU17583.1"/>
    <property type="molecule type" value="Genomic_DNA"/>
</dbReference>
<gene>
    <name evidence="2" type="ORF">FRACYDRAFT_268750</name>
</gene>
<dbReference type="Proteomes" id="UP000095751">
    <property type="component" value="Unassembled WGS sequence"/>
</dbReference>
<dbReference type="KEGG" id="fcy:FRACYDRAFT_268750"/>
<feature type="transmembrane region" description="Helical" evidence="1">
    <location>
        <begin position="161"/>
        <end position="184"/>
    </location>
</feature>
<organism evidence="2 3">
    <name type="scientific">Fragilariopsis cylindrus CCMP1102</name>
    <dbReference type="NCBI Taxonomy" id="635003"/>
    <lineage>
        <taxon>Eukaryota</taxon>
        <taxon>Sar</taxon>
        <taxon>Stramenopiles</taxon>
        <taxon>Ochrophyta</taxon>
        <taxon>Bacillariophyta</taxon>
        <taxon>Bacillariophyceae</taxon>
        <taxon>Bacillariophycidae</taxon>
        <taxon>Bacillariales</taxon>
        <taxon>Bacillariaceae</taxon>
        <taxon>Fragilariopsis</taxon>
    </lineage>
</organism>
<dbReference type="OrthoDB" id="53774at2759"/>
<keyword evidence="1" id="KW-0812">Transmembrane</keyword>
<keyword evidence="1" id="KW-0472">Membrane</keyword>
<name>A0A1E7FIH9_9STRA</name>
<dbReference type="InParanoid" id="A0A1E7FIH9"/>
<sequence>MGCCSEESSGSGGGCCGCGQKRETSMCMCLPYKDGFMITAQIISIVAFLVSWVWWVTFIVGSISLALLQLVWCCRQSKTGMFVSVGISTLAGITCTIAGVVMIVVWKDQTYCSVFTLTDGDDDDDDYYKQFTYYNDDYNNTVYIDNYAEERRNRDYCEEQAWAVVAFVTATLWFSTSGLIFCFVRSGRYAIWEEEAKLQGASDTTPTAIEMGAVQHQYDGHQQEQQTTTEANSFATAATTAIATATDHDLTTCNTADSYVLPDISNKVDNV</sequence>
<proteinExistence type="predicted"/>
<feature type="transmembrane region" description="Helical" evidence="1">
    <location>
        <begin position="42"/>
        <end position="68"/>
    </location>
</feature>
<keyword evidence="3" id="KW-1185">Reference proteome</keyword>
<evidence type="ECO:0000256" key="1">
    <source>
        <dbReference type="SAM" id="Phobius"/>
    </source>
</evidence>
<feature type="transmembrane region" description="Helical" evidence="1">
    <location>
        <begin position="80"/>
        <end position="106"/>
    </location>
</feature>